<dbReference type="InterPro" id="IPR022532">
    <property type="entry name" value="DUF3696"/>
</dbReference>
<protein>
    <recommendedName>
        <fullName evidence="5">DUF3696 domain-containing protein</fullName>
    </recommendedName>
</protein>
<evidence type="ECO:0000259" key="2">
    <source>
        <dbReference type="Pfam" id="PF13304"/>
    </source>
</evidence>
<dbReference type="Proteomes" id="UP000252669">
    <property type="component" value="Unassembled WGS sequence"/>
</dbReference>
<dbReference type="Pfam" id="PF13304">
    <property type="entry name" value="AAA_21"/>
    <property type="match status" value="1"/>
</dbReference>
<dbReference type="AlphaFoldDB" id="A0A366MSM7"/>
<dbReference type="OrthoDB" id="5329090at2"/>
<feature type="domain" description="DUF3696" evidence="1">
    <location>
        <begin position="322"/>
        <end position="371"/>
    </location>
</feature>
<proteinExistence type="predicted"/>
<dbReference type="EMBL" id="PDKB01000006">
    <property type="protein sequence ID" value="RBQ29298.1"/>
    <property type="molecule type" value="Genomic_DNA"/>
</dbReference>
<dbReference type="Gene3D" id="3.40.50.300">
    <property type="entry name" value="P-loop containing nucleotide triphosphate hydrolases"/>
    <property type="match status" value="2"/>
</dbReference>
<evidence type="ECO:0000313" key="3">
    <source>
        <dbReference type="EMBL" id="RBQ29298.1"/>
    </source>
</evidence>
<dbReference type="GO" id="GO:0005524">
    <property type="term" value="F:ATP binding"/>
    <property type="evidence" value="ECO:0007669"/>
    <property type="project" value="InterPro"/>
</dbReference>
<dbReference type="Pfam" id="PF12476">
    <property type="entry name" value="DUF3696"/>
    <property type="match status" value="1"/>
</dbReference>
<dbReference type="SUPFAM" id="SSF52540">
    <property type="entry name" value="P-loop containing nucleoside triphosphate hydrolases"/>
    <property type="match status" value="1"/>
</dbReference>
<dbReference type="RefSeq" id="WP_113893777.1">
    <property type="nucleotide sequence ID" value="NZ_JANJGA010000006.1"/>
</dbReference>
<keyword evidence="4" id="KW-1185">Reference proteome</keyword>
<sequence>MRKLKIKNFKCFIDKEISLSNLTVLAGGNGAGKSTVIQTFLLFAQSFKSSTSLNLSNKLYLNDYYTELGNSKSLLNYDANNETIEFEFTDDNDKSINFKYKYDEEIDSNIFELLNKEEVIRNLKESNALNFVNYFEFIGADRLGPKTFHHTDKNFTELRVGKIGEYSALIFEKHKMEILPNGKNLRDNVNEVLSNIFDFVNIDTEFNKKANIAMFEIKNHPLSTEYESPVNMPYGVSYILPIIISCLVRQIDKTKIIENYQYKQEENEIIIIENPEAHLHPSAQSKLGYFLAKISNHIQIIIETHSEHIINGIRLATLEDDINNNNISINFFSSNKKSFEPNIQNIKIDQFSDLTDWPIGFFDQQEADIREIFEHRRKNRK</sequence>
<dbReference type="PANTHER" id="PTHR43581:SF2">
    <property type="entry name" value="EXCINUCLEASE ATPASE SUBUNIT"/>
    <property type="match status" value="1"/>
</dbReference>
<dbReference type="InterPro" id="IPR014592">
    <property type="entry name" value="P-loop_UCP034888"/>
</dbReference>
<gene>
    <name evidence="3" type="ORF">CRU91_04235</name>
</gene>
<dbReference type="PIRSF" id="PIRSF034888">
    <property type="entry name" value="P-loop_UCP034888"/>
    <property type="match status" value="1"/>
</dbReference>
<organism evidence="3 4">
    <name type="scientific">Aliarcobacter vitoriensis</name>
    <dbReference type="NCBI Taxonomy" id="2011099"/>
    <lineage>
        <taxon>Bacteria</taxon>
        <taxon>Pseudomonadati</taxon>
        <taxon>Campylobacterota</taxon>
        <taxon>Epsilonproteobacteria</taxon>
        <taxon>Campylobacterales</taxon>
        <taxon>Arcobacteraceae</taxon>
        <taxon>Aliarcobacter</taxon>
    </lineage>
</organism>
<dbReference type="InterPro" id="IPR027417">
    <property type="entry name" value="P-loop_NTPase"/>
</dbReference>
<accession>A0A366MSM7</accession>
<name>A0A366MSM7_9BACT</name>
<reference evidence="3 4" key="1">
    <citation type="submission" date="2017-10" db="EMBL/GenBank/DDBJ databases">
        <title>Genomics of the genus Arcobacter.</title>
        <authorList>
            <person name="Perez-Cataluna A."/>
            <person name="Figueras M.J."/>
        </authorList>
    </citation>
    <scope>NUCLEOTIDE SEQUENCE [LARGE SCALE GENOMIC DNA]</scope>
    <source>
        <strain evidence="3 4">CECT 9230</strain>
    </source>
</reference>
<dbReference type="PANTHER" id="PTHR43581">
    <property type="entry name" value="ATP/GTP PHOSPHATASE"/>
    <property type="match status" value="1"/>
</dbReference>
<feature type="domain" description="ATPase AAA-type core" evidence="2">
    <location>
        <begin position="22"/>
        <end position="310"/>
    </location>
</feature>
<comment type="caution">
    <text evidence="3">The sequence shown here is derived from an EMBL/GenBank/DDBJ whole genome shotgun (WGS) entry which is preliminary data.</text>
</comment>
<evidence type="ECO:0000313" key="4">
    <source>
        <dbReference type="Proteomes" id="UP000252669"/>
    </source>
</evidence>
<dbReference type="InterPro" id="IPR051396">
    <property type="entry name" value="Bact_Antivir_Def_Nuclease"/>
</dbReference>
<dbReference type="GO" id="GO:0016887">
    <property type="term" value="F:ATP hydrolysis activity"/>
    <property type="evidence" value="ECO:0007669"/>
    <property type="project" value="InterPro"/>
</dbReference>
<evidence type="ECO:0008006" key="5">
    <source>
        <dbReference type="Google" id="ProtNLM"/>
    </source>
</evidence>
<evidence type="ECO:0000259" key="1">
    <source>
        <dbReference type="Pfam" id="PF12476"/>
    </source>
</evidence>
<dbReference type="InterPro" id="IPR003959">
    <property type="entry name" value="ATPase_AAA_core"/>
</dbReference>